<reference evidence="3" key="1">
    <citation type="submission" date="2020-01" db="EMBL/GenBank/DDBJ databases">
        <authorList>
            <person name="Meier V. D."/>
            <person name="Meier V D."/>
        </authorList>
    </citation>
    <scope>NUCLEOTIDE SEQUENCE</scope>
    <source>
        <strain evidence="3">HLG_WM_MAG_04</strain>
    </source>
</reference>
<name>A0A6S6RWU7_9BACT</name>
<dbReference type="PROSITE" id="PS51257">
    <property type="entry name" value="PROKAR_LIPOPROTEIN"/>
    <property type="match status" value="1"/>
</dbReference>
<keyword evidence="1" id="KW-0732">Signal</keyword>
<feature type="signal peptide" evidence="1">
    <location>
        <begin position="1"/>
        <end position="24"/>
    </location>
</feature>
<dbReference type="InterPro" id="IPR036680">
    <property type="entry name" value="SPOR-like_sf"/>
</dbReference>
<dbReference type="PROSITE" id="PS51724">
    <property type="entry name" value="SPOR"/>
    <property type="match status" value="1"/>
</dbReference>
<evidence type="ECO:0000259" key="2">
    <source>
        <dbReference type="PROSITE" id="PS51724"/>
    </source>
</evidence>
<feature type="domain" description="SPOR" evidence="2">
    <location>
        <begin position="235"/>
        <end position="304"/>
    </location>
</feature>
<dbReference type="Pfam" id="PF05036">
    <property type="entry name" value="SPOR"/>
    <property type="match status" value="2"/>
</dbReference>
<evidence type="ECO:0000256" key="1">
    <source>
        <dbReference type="SAM" id="SignalP"/>
    </source>
</evidence>
<dbReference type="Gene3D" id="3.30.70.1070">
    <property type="entry name" value="Sporulation related repeat"/>
    <property type="match status" value="1"/>
</dbReference>
<dbReference type="InterPro" id="IPR007730">
    <property type="entry name" value="SPOR-like_dom"/>
</dbReference>
<proteinExistence type="predicted"/>
<feature type="chain" id="PRO_5028440181" description="SPOR domain-containing protein" evidence="1">
    <location>
        <begin position="25"/>
        <end position="304"/>
    </location>
</feature>
<dbReference type="EMBL" id="CACVAX010000001">
    <property type="protein sequence ID" value="CAA6800526.1"/>
    <property type="molecule type" value="Genomic_DNA"/>
</dbReference>
<dbReference type="SUPFAM" id="SSF110997">
    <property type="entry name" value="Sporulation related repeat"/>
    <property type="match status" value="2"/>
</dbReference>
<dbReference type="AlphaFoldDB" id="A0A6S6RWU7"/>
<evidence type="ECO:0000313" key="3">
    <source>
        <dbReference type="EMBL" id="CAA6800526.1"/>
    </source>
</evidence>
<protein>
    <recommendedName>
        <fullName evidence="2">SPOR domain-containing protein</fullName>
    </recommendedName>
</protein>
<accession>A0A6S6RWU7</accession>
<sequence>MKKFNILMITAVFALLATGCVKPAQDTQPIYTDTSTAQGVYNAGQPVVYETAQPIVYETAPSGTVYQDVQADGTVIMPVTQPVTQPAMTDTTYPDPYANGVGTEVYQDPYASQPIDNYPINNYPVSTPAVSQSGSGIHLQIAALKNYSTAVDYKNRLSLAPGLSAYVQQGAMNKVIVTGIPSLAEANRLKESRFPGAFIVQGASTGGYTPPVQPNYDTSSGGVYTINNPYGTTAVSGNSGIGVQIGAFGSQSKAQAVANTQGAQYPAVVRKIGQYYKVILTGFPSRTAAKAHASRVGGFVVSSY</sequence>
<organism evidence="3">
    <name type="scientific">uncultured Sulfurovum sp</name>
    <dbReference type="NCBI Taxonomy" id="269237"/>
    <lineage>
        <taxon>Bacteria</taxon>
        <taxon>Pseudomonadati</taxon>
        <taxon>Campylobacterota</taxon>
        <taxon>Epsilonproteobacteria</taxon>
        <taxon>Campylobacterales</taxon>
        <taxon>Sulfurovaceae</taxon>
        <taxon>Sulfurovum</taxon>
        <taxon>environmental samples</taxon>
    </lineage>
</organism>
<dbReference type="GO" id="GO:0042834">
    <property type="term" value="F:peptidoglycan binding"/>
    <property type="evidence" value="ECO:0007669"/>
    <property type="project" value="InterPro"/>
</dbReference>
<gene>
    <name evidence="3" type="ORF">HELGO_WM9763</name>
</gene>